<dbReference type="EMBL" id="AP011529">
    <property type="protein sequence ID" value="BAI80846.1"/>
    <property type="molecule type" value="Genomic_DNA"/>
</dbReference>
<evidence type="ECO:0000256" key="2">
    <source>
        <dbReference type="PROSITE-ProRule" id="PRU00169"/>
    </source>
</evidence>
<protein>
    <submittedName>
        <fullName evidence="4">Two-component response regulator</fullName>
    </submittedName>
</protein>
<dbReference type="AlphaFoldDB" id="D3PE23"/>
<dbReference type="HOGENOM" id="CLU_1298262_0_0_0"/>
<dbReference type="InterPro" id="IPR055771">
    <property type="entry name" value="DUF7347"/>
</dbReference>
<keyword evidence="1 2" id="KW-0597">Phosphoprotein</keyword>
<dbReference type="SUPFAM" id="SSF52172">
    <property type="entry name" value="CheY-like"/>
    <property type="match status" value="1"/>
</dbReference>
<organism evidence="4 5">
    <name type="scientific">Deferribacter desulfuricans (strain DSM 14783 / JCM 11476 / NBRC 101012 / SSM1)</name>
    <dbReference type="NCBI Taxonomy" id="639282"/>
    <lineage>
        <taxon>Bacteria</taxon>
        <taxon>Pseudomonadati</taxon>
        <taxon>Deferribacterota</taxon>
        <taxon>Deferribacteres</taxon>
        <taxon>Deferribacterales</taxon>
        <taxon>Deferribacteraceae</taxon>
        <taxon>Deferribacter</taxon>
    </lineage>
</organism>
<dbReference type="PROSITE" id="PS50110">
    <property type="entry name" value="RESPONSE_REGULATORY"/>
    <property type="match status" value="1"/>
</dbReference>
<evidence type="ECO:0000313" key="4">
    <source>
        <dbReference type="EMBL" id="BAI80846.1"/>
    </source>
</evidence>
<evidence type="ECO:0000259" key="3">
    <source>
        <dbReference type="PROSITE" id="PS50110"/>
    </source>
</evidence>
<dbReference type="InterPro" id="IPR036390">
    <property type="entry name" value="WH_DNA-bd_sf"/>
</dbReference>
<dbReference type="SMART" id="SM00448">
    <property type="entry name" value="REC"/>
    <property type="match status" value="1"/>
</dbReference>
<dbReference type="Gene3D" id="3.40.50.2300">
    <property type="match status" value="1"/>
</dbReference>
<dbReference type="eggNOG" id="COG4742">
    <property type="taxonomic scope" value="Bacteria"/>
</dbReference>
<dbReference type="Proteomes" id="UP000001520">
    <property type="component" value="Chromosome"/>
</dbReference>
<dbReference type="PANTHER" id="PTHR44591:SF3">
    <property type="entry name" value="RESPONSE REGULATORY DOMAIN-CONTAINING PROTEIN"/>
    <property type="match status" value="1"/>
</dbReference>
<feature type="domain" description="Response regulatory" evidence="3">
    <location>
        <begin position="3"/>
        <end position="117"/>
    </location>
</feature>
<dbReference type="InterPro" id="IPR036388">
    <property type="entry name" value="WH-like_DNA-bd_sf"/>
</dbReference>
<reference evidence="4 5" key="1">
    <citation type="journal article" date="2010" name="DNA Res.">
        <title>Bacterial lifestyle in a deep-sea hydrothermal vent chimney revealed by the genome sequence of the thermophilic bacterium Deferribacter desulfuricans SSM1.</title>
        <authorList>
            <person name="Takaki Y."/>
            <person name="Shimamura S."/>
            <person name="Nakagawa S."/>
            <person name="Fukuhara Y."/>
            <person name="Horikawa H."/>
            <person name="Ankai A."/>
            <person name="Harada T."/>
            <person name="Hosoyama A."/>
            <person name="Oguchi A."/>
            <person name="Fukui S."/>
            <person name="Fujita N."/>
            <person name="Takami H."/>
            <person name="Takai K."/>
        </authorList>
    </citation>
    <scope>NUCLEOTIDE SEQUENCE [LARGE SCALE GENOMIC DNA]</scope>
    <source>
        <strain evidence="5">DSM 14783 / JCM 11476 / NBRC 101012 / SSM1</strain>
    </source>
</reference>
<dbReference type="RefSeq" id="WP_013008092.1">
    <property type="nucleotide sequence ID" value="NC_013939.1"/>
</dbReference>
<dbReference type="InterPro" id="IPR050595">
    <property type="entry name" value="Bact_response_regulator"/>
</dbReference>
<proteinExistence type="predicted"/>
<dbReference type="PANTHER" id="PTHR44591">
    <property type="entry name" value="STRESS RESPONSE REGULATOR PROTEIN 1"/>
    <property type="match status" value="1"/>
</dbReference>
<dbReference type="SUPFAM" id="SSF46785">
    <property type="entry name" value="Winged helix' DNA-binding domain"/>
    <property type="match status" value="1"/>
</dbReference>
<gene>
    <name evidence="4" type="ordered locus">DEFDS_1385</name>
</gene>
<dbReference type="Pfam" id="PF24038">
    <property type="entry name" value="DUF7347"/>
    <property type="match status" value="1"/>
</dbReference>
<dbReference type="InterPro" id="IPR011006">
    <property type="entry name" value="CheY-like_superfamily"/>
</dbReference>
<accession>D3PE23</accession>
<evidence type="ECO:0000256" key="1">
    <source>
        <dbReference type="ARBA" id="ARBA00022553"/>
    </source>
</evidence>
<dbReference type="Gene3D" id="1.10.10.10">
    <property type="entry name" value="Winged helix-like DNA-binding domain superfamily/Winged helix DNA-binding domain"/>
    <property type="match status" value="1"/>
</dbReference>
<name>D3PE23_DEFDS</name>
<dbReference type="InterPro" id="IPR001789">
    <property type="entry name" value="Sig_transdc_resp-reg_receiver"/>
</dbReference>
<sequence>MNKILILDDDEQLLGNLKELFEDNDFTVFTCSDPGKALEILEYESPKILLVDYLMPQIDGINFIKKIRETDKLIRIILMTAFPTYDLAVDAIKNGANDFVSKPFKFEELMVKIMKSLEELKFVNKECMGNEVDDILYCLSNNIRRNIVQLLIKEKRMKFMEIVRNLDFEDHTKLNFHLKILLKNNLIVKNDGYYLMTEYGLKVFKCINNLFK</sequence>
<dbReference type="Pfam" id="PF00072">
    <property type="entry name" value="Response_reg"/>
    <property type="match status" value="1"/>
</dbReference>
<dbReference type="eggNOG" id="COG2204">
    <property type="taxonomic scope" value="Bacteria"/>
</dbReference>
<keyword evidence="5" id="KW-1185">Reference proteome</keyword>
<dbReference type="GO" id="GO:0000160">
    <property type="term" value="P:phosphorelay signal transduction system"/>
    <property type="evidence" value="ECO:0007669"/>
    <property type="project" value="InterPro"/>
</dbReference>
<feature type="modified residue" description="4-aspartylphosphate" evidence="2">
    <location>
        <position position="52"/>
    </location>
</feature>
<dbReference type="STRING" id="639282.DEFDS_1385"/>
<dbReference type="OrthoDB" id="9797753at2"/>
<dbReference type="KEGG" id="ddf:DEFDS_1385"/>
<evidence type="ECO:0000313" key="5">
    <source>
        <dbReference type="Proteomes" id="UP000001520"/>
    </source>
</evidence>